<dbReference type="CDD" id="cd14014">
    <property type="entry name" value="STKc_PknB_like"/>
    <property type="match status" value="1"/>
</dbReference>
<dbReference type="GO" id="GO:0004715">
    <property type="term" value="F:non-membrane spanning protein tyrosine kinase activity"/>
    <property type="evidence" value="ECO:0007669"/>
    <property type="project" value="UniProtKB-EC"/>
</dbReference>
<feature type="region of interest" description="Disordered" evidence="5">
    <location>
        <begin position="353"/>
        <end position="482"/>
    </location>
</feature>
<feature type="transmembrane region" description="Helical" evidence="6">
    <location>
        <begin position="509"/>
        <end position="529"/>
    </location>
</feature>
<keyword evidence="6" id="KW-0472">Membrane</keyword>
<keyword evidence="9" id="KW-1185">Reference proteome</keyword>
<feature type="compositionally biased region" description="Polar residues" evidence="5">
    <location>
        <begin position="463"/>
        <end position="482"/>
    </location>
</feature>
<accession>A0A2S9XHW6</accession>
<reference evidence="8 9" key="1">
    <citation type="submission" date="2018-03" db="EMBL/GenBank/DDBJ databases">
        <title>Draft Genome Sequences of the Obligatory Marine Myxobacteria Enhygromyxa salina SWB005.</title>
        <authorList>
            <person name="Poehlein A."/>
            <person name="Moghaddam J.A."/>
            <person name="Harms H."/>
            <person name="Alanjari M."/>
            <person name="Koenig G.M."/>
            <person name="Daniel R."/>
            <person name="Schaeberle T.F."/>
        </authorList>
    </citation>
    <scope>NUCLEOTIDE SEQUENCE [LARGE SCALE GENOMIC DNA]</scope>
    <source>
        <strain evidence="8 9">SWB005</strain>
    </source>
</reference>
<feature type="compositionally biased region" description="Low complexity" evidence="5">
    <location>
        <begin position="420"/>
        <end position="432"/>
    </location>
</feature>
<evidence type="ECO:0000256" key="3">
    <source>
        <dbReference type="ARBA" id="ARBA00022777"/>
    </source>
</evidence>
<dbReference type="PANTHER" id="PTHR43289">
    <property type="entry name" value="MITOGEN-ACTIVATED PROTEIN KINASE KINASE KINASE 20-RELATED"/>
    <property type="match status" value="1"/>
</dbReference>
<keyword evidence="2" id="KW-0547">Nucleotide-binding</keyword>
<keyword evidence="6" id="KW-0812">Transmembrane</keyword>
<dbReference type="Gene3D" id="3.30.200.20">
    <property type="entry name" value="Phosphorylase Kinase, domain 1"/>
    <property type="match status" value="1"/>
</dbReference>
<dbReference type="PANTHER" id="PTHR43289:SF34">
    <property type="entry name" value="SERINE_THREONINE-PROTEIN KINASE YBDM-RELATED"/>
    <property type="match status" value="1"/>
</dbReference>
<keyword evidence="3 8" id="KW-0418">Kinase</keyword>
<evidence type="ECO:0000313" key="9">
    <source>
        <dbReference type="Proteomes" id="UP000237968"/>
    </source>
</evidence>
<keyword evidence="6" id="KW-1133">Transmembrane helix</keyword>
<feature type="compositionally biased region" description="Low complexity" evidence="5">
    <location>
        <begin position="440"/>
        <end position="462"/>
    </location>
</feature>
<dbReference type="OrthoDB" id="9801841at2"/>
<gene>
    <name evidence="8" type="primary">masK_2</name>
    <name evidence="8" type="ORF">ENSA5_48940</name>
</gene>
<dbReference type="RefSeq" id="WP_146156075.1">
    <property type="nucleotide sequence ID" value="NZ_PVNK01000209.1"/>
</dbReference>
<sequence>MPLSPNPWIVYSVGVLSNIEPTPFGDKYLLVEHIATGGMAEVYRAQYTGIEGFAKELVVKRLREEFVERPEIVQMFLDEARVAATLTHNNVVHTYDLGELHGEYFIAMELLVGEELVAVLRRAITTGHMIPMDLAIGIIMQALEGLHYAHARTDENGEPLGLVHRDINPTNIHVGYDGLCKIVDFGIAATRATAVSKGPGQFAGKLSYMAPEQVYGGALDGRADIFAIGVILYEMCVGRRLFRGKPAEVRERILSGDVPAPTFVDPEFPPELEAIIMRALEVDANDRYQNCDHMYRELDSFMQEYGLAATPRRISAFMNEMFGEGAPAEVNYDDQYDDLEDEALDFDQFDQIGEAPHDEQPDWAKSLDAGDEGSAKPKKARRSMTIGNLEELVATMKKDQADESGVRKREDSSARRAAADARAGSGSVPSVGAGSGQAKSARPPRSARSSSASRSGPRVASRTGSRTSLRTGSRTGPRHTVSTSALEAGVTGSFGQGVVSEQTRRSNPLVWIAVVVIFGALFYFGYTILTAK</sequence>
<evidence type="ECO:0000256" key="5">
    <source>
        <dbReference type="SAM" id="MobiDB-lite"/>
    </source>
</evidence>
<dbReference type="Proteomes" id="UP000237968">
    <property type="component" value="Unassembled WGS sequence"/>
</dbReference>
<evidence type="ECO:0000313" key="8">
    <source>
        <dbReference type="EMBL" id="PRP92476.1"/>
    </source>
</evidence>
<dbReference type="InterPro" id="IPR011009">
    <property type="entry name" value="Kinase-like_dom_sf"/>
</dbReference>
<keyword evidence="4" id="KW-0067">ATP-binding</keyword>
<dbReference type="Pfam" id="PF00069">
    <property type="entry name" value="Pkinase"/>
    <property type="match status" value="1"/>
</dbReference>
<dbReference type="AlphaFoldDB" id="A0A2S9XHW6"/>
<evidence type="ECO:0000256" key="6">
    <source>
        <dbReference type="SAM" id="Phobius"/>
    </source>
</evidence>
<dbReference type="GO" id="GO:0005524">
    <property type="term" value="F:ATP binding"/>
    <property type="evidence" value="ECO:0007669"/>
    <property type="project" value="UniProtKB-KW"/>
</dbReference>
<feature type="compositionally biased region" description="Basic and acidic residues" evidence="5">
    <location>
        <begin position="396"/>
        <end position="419"/>
    </location>
</feature>
<name>A0A2S9XHW6_9BACT</name>
<dbReference type="Gene3D" id="1.10.510.10">
    <property type="entry name" value="Transferase(Phosphotransferase) domain 1"/>
    <property type="match status" value="1"/>
</dbReference>
<evidence type="ECO:0000256" key="2">
    <source>
        <dbReference type="ARBA" id="ARBA00022741"/>
    </source>
</evidence>
<feature type="domain" description="Protein kinase" evidence="7">
    <location>
        <begin position="28"/>
        <end position="302"/>
    </location>
</feature>
<evidence type="ECO:0000256" key="4">
    <source>
        <dbReference type="ARBA" id="ARBA00022840"/>
    </source>
</evidence>
<dbReference type="EC" id="2.7.10.2" evidence="8"/>
<dbReference type="InterPro" id="IPR000719">
    <property type="entry name" value="Prot_kinase_dom"/>
</dbReference>
<dbReference type="SUPFAM" id="SSF56112">
    <property type="entry name" value="Protein kinase-like (PK-like)"/>
    <property type="match status" value="1"/>
</dbReference>
<comment type="caution">
    <text evidence="8">The sequence shown here is derived from an EMBL/GenBank/DDBJ whole genome shotgun (WGS) entry which is preliminary data.</text>
</comment>
<dbReference type="GO" id="GO:0004674">
    <property type="term" value="F:protein serine/threonine kinase activity"/>
    <property type="evidence" value="ECO:0007669"/>
    <property type="project" value="TreeGrafter"/>
</dbReference>
<evidence type="ECO:0000256" key="1">
    <source>
        <dbReference type="ARBA" id="ARBA00022679"/>
    </source>
</evidence>
<keyword evidence="1 8" id="KW-0808">Transferase</keyword>
<organism evidence="8 9">
    <name type="scientific">Enhygromyxa salina</name>
    <dbReference type="NCBI Taxonomy" id="215803"/>
    <lineage>
        <taxon>Bacteria</taxon>
        <taxon>Pseudomonadati</taxon>
        <taxon>Myxococcota</taxon>
        <taxon>Polyangia</taxon>
        <taxon>Nannocystales</taxon>
        <taxon>Nannocystaceae</taxon>
        <taxon>Enhygromyxa</taxon>
    </lineage>
</organism>
<protein>
    <submittedName>
        <fullName evidence="8">Tyrosine-protein kinase MasK</fullName>
        <ecNumber evidence="8">2.7.10.2</ecNumber>
    </submittedName>
</protein>
<proteinExistence type="predicted"/>
<evidence type="ECO:0000259" key="7">
    <source>
        <dbReference type="PROSITE" id="PS50011"/>
    </source>
</evidence>
<dbReference type="EMBL" id="PVNK01000209">
    <property type="protein sequence ID" value="PRP92476.1"/>
    <property type="molecule type" value="Genomic_DNA"/>
</dbReference>
<dbReference type="PROSITE" id="PS50011">
    <property type="entry name" value="PROTEIN_KINASE_DOM"/>
    <property type="match status" value="1"/>
</dbReference>